<feature type="compositionally biased region" description="Low complexity" evidence="6">
    <location>
        <begin position="367"/>
        <end position="399"/>
    </location>
</feature>
<dbReference type="InParanoid" id="B8MR68"/>
<accession>B8MR68</accession>
<dbReference type="OMA" id="MSKLWEV"/>
<name>B8MR68_TALSN</name>
<dbReference type="GO" id="GO:0003779">
    <property type="term" value="F:actin binding"/>
    <property type="evidence" value="ECO:0007669"/>
    <property type="project" value="EnsemblFungi"/>
</dbReference>
<dbReference type="GO" id="GO:0005096">
    <property type="term" value="F:GTPase activator activity"/>
    <property type="evidence" value="ECO:0007669"/>
    <property type="project" value="UniProtKB-KW"/>
</dbReference>
<feature type="region of interest" description="Disordered" evidence="6">
    <location>
        <begin position="309"/>
        <end position="328"/>
    </location>
</feature>
<dbReference type="GO" id="GO:0005768">
    <property type="term" value="C:endosome"/>
    <property type="evidence" value="ECO:0007669"/>
    <property type="project" value="EnsemblFungi"/>
</dbReference>
<dbReference type="GO" id="GO:0043001">
    <property type="term" value="P:Golgi to plasma membrane protein transport"/>
    <property type="evidence" value="ECO:0007669"/>
    <property type="project" value="EnsemblFungi"/>
</dbReference>
<dbReference type="EMBL" id="EQ962659">
    <property type="protein sequence ID" value="EED12963.1"/>
    <property type="molecule type" value="Genomic_DNA"/>
</dbReference>
<reference evidence="9" key="1">
    <citation type="journal article" date="2015" name="Genome Announc.">
        <title>Genome sequence of the AIDS-associated pathogen Penicillium marneffei (ATCC18224) and its near taxonomic relative Talaromyces stipitatus (ATCC10500).</title>
        <authorList>
            <person name="Nierman W.C."/>
            <person name="Fedorova-Abrams N.D."/>
            <person name="Andrianopoulos A."/>
        </authorList>
    </citation>
    <scope>NUCLEOTIDE SEQUENCE [LARGE SCALE GENOMIC DNA]</scope>
    <source>
        <strain evidence="9">ATCC 10500 / CBS 375.48 / QM 6759 / NRRL 1006</strain>
    </source>
</reference>
<keyword evidence="9" id="KW-1185">Reference proteome</keyword>
<dbReference type="InterPro" id="IPR037278">
    <property type="entry name" value="ARFGAP/RecO"/>
</dbReference>
<evidence type="ECO:0000259" key="7">
    <source>
        <dbReference type="PROSITE" id="PS50115"/>
    </source>
</evidence>
<dbReference type="RefSeq" id="XP_002487074.1">
    <property type="nucleotide sequence ID" value="XM_002487029.1"/>
</dbReference>
<dbReference type="InterPro" id="IPR001164">
    <property type="entry name" value="ArfGAP_dom"/>
</dbReference>
<dbReference type="GO" id="GO:0006890">
    <property type="term" value="P:retrograde vesicle-mediated transport, Golgi to endoplasmic reticulum"/>
    <property type="evidence" value="ECO:0007669"/>
    <property type="project" value="EnsemblFungi"/>
</dbReference>
<dbReference type="VEuPathDB" id="FungiDB:TSTA_054730"/>
<keyword evidence="2" id="KW-0479">Metal-binding</keyword>
<protein>
    <submittedName>
        <fullName evidence="8">Zinc finger protein gcs1</fullName>
    </submittedName>
</protein>
<dbReference type="SUPFAM" id="SSF57863">
    <property type="entry name" value="ArfGap/RecO-like zinc finger"/>
    <property type="match status" value="1"/>
</dbReference>
<dbReference type="OrthoDB" id="983479at2759"/>
<dbReference type="FunCoup" id="B8MR68">
    <property type="interactions" value="728"/>
</dbReference>
<dbReference type="HOGENOM" id="CLU_044516_2_0_1"/>
<feature type="domain" description="Arf-GAP" evidence="7">
    <location>
        <begin position="12"/>
        <end position="135"/>
    </location>
</feature>
<dbReference type="PANTHER" id="PTHR46395:SF1">
    <property type="entry name" value="ADP-RIBOSYLATION FACTOR GTPASE-ACTIVATING PROTEIN 1"/>
    <property type="match status" value="1"/>
</dbReference>
<dbReference type="Gene3D" id="1.10.220.150">
    <property type="entry name" value="Arf GTPase activating protein"/>
    <property type="match status" value="1"/>
</dbReference>
<dbReference type="Pfam" id="PF01412">
    <property type="entry name" value="ArfGap"/>
    <property type="match status" value="1"/>
</dbReference>
<evidence type="ECO:0000256" key="3">
    <source>
        <dbReference type="ARBA" id="ARBA00022771"/>
    </source>
</evidence>
<feature type="region of interest" description="Disordered" evidence="6">
    <location>
        <begin position="155"/>
        <end position="178"/>
    </location>
</feature>
<organism evidence="8 9">
    <name type="scientific">Talaromyces stipitatus (strain ATCC 10500 / CBS 375.48 / QM 6759 / NRRL 1006)</name>
    <name type="common">Penicillium stipitatum</name>
    <dbReference type="NCBI Taxonomy" id="441959"/>
    <lineage>
        <taxon>Eukaryota</taxon>
        <taxon>Fungi</taxon>
        <taxon>Dikarya</taxon>
        <taxon>Ascomycota</taxon>
        <taxon>Pezizomycotina</taxon>
        <taxon>Eurotiomycetes</taxon>
        <taxon>Eurotiomycetidae</taxon>
        <taxon>Eurotiales</taxon>
        <taxon>Trichocomaceae</taxon>
        <taxon>Talaromyces</taxon>
        <taxon>Talaromyces sect. Talaromyces</taxon>
    </lineage>
</organism>
<dbReference type="GeneID" id="8100480"/>
<feature type="compositionally biased region" description="Gly residues" evidence="6">
    <location>
        <begin position="313"/>
        <end position="325"/>
    </location>
</feature>
<sequence>MSKLWEVDPETRAKLLQISKTNGNDRCCDCGAPSPQWASPKFGIFICLNCAGTHRGLGVHISFVRSITMDAFKNAEIQRMERGGNDTWKHFYDEHAIIISEGRTFEDSTIKERYDSEVGEEYKDRLTAKIEGVEYVPGEKKKVVVPSGTVTETVSSRSSTPIFQGGRASPATSMTGATTQKDRNEAYFAKLGNENASRREDVAPSQGGKYAGFGGGVPVSSKPARQEGVPGFNDFQNDPVGALTKGFGWFTSAVGKSAKTVNDTYIQPTAKQLAESDFAAQARIHAAQLGQNLQVGARDAADRFNRFVEGEASGPGAGAASGGGAQRRFQPERQDFWDEFSAVGEQSAAARQKRQSSGAIGTAAMRNTPTTSSASATSRVNNTAAPAATGIGASTTTTSTKEKEDWGEDW</sequence>
<dbReference type="GO" id="GO:0006888">
    <property type="term" value="P:endoplasmic reticulum to Golgi vesicle-mediated transport"/>
    <property type="evidence" value="ECO:0007669"/>
    <property type="project" value="EnsemblFungi"/>
</dbReference>
<evidence type="ECO:0000256" key="1">
    <source>
        <dbReference type="ARBA" id="ARBA00022468"/>
    </source>
</evidence>
<dbReference type="AlphaFoldDB" id="B8MR68"/>
<dbReference type="GO" id="GO:0005802">
    <property type="term" value="C:trans-Golgi network"/>
    <property type="evidence" value="ECO:0007669"/>
    <property type="project" value="EnsemblFungi"/>
</dbReference>
<dbReference type="SMART" id="SM00105">
    <property type="entry name" value="ArfGap"/>
    <property type="match status" value="1"/>
</dbReference>
<dbReference type="PRINTS" id="PR00405">
    <property type="entry name" value="REVINTRACTNG"/>
</dbReference>
<dbReference type="GO" id="GO:0008270">
    <property type="term" value="F:zinc ion binding"/>
    <property type="evidence" value="ECO:0007669"/>
    <property type="project" value="UniProtKB-KW"/>
</dbReference>
<dbReference type="FunFam" id="1.10.220.150:FF:000014">
    <property type="entry name" value="ADP-ribosylation factor GTPase-activating protein"/>
    <property type="match status" value="1"/>
</dbReference>
<gene>
    <name evidence="8" type="ORF">TSTA_054730</name>
</gene>
<dbReference type="STRING" id="441959.B8MR68"/>
<feature type="region of interest" description="Disordered" evidence="6">
    <location>
        <begin position="346"/>
        <end position="410"/>
    </location>
</feature>
<dbReference type="GO" id="GO:0032012">
    <property type="term" value="P:regulation of ARF protein signal transduction"/>
    <property type="evidence" value="ECO:0007669"/>
    <property type="project" value="TreeGrafter"/>
</dbReference>
<evidence type="ECO:0000313" key="8">
    <source>
        <dbReference type="EMBL" id="EED12963.1"/>
    </source>
</evidence>
<dbReference type="GO" id="GO:0005856">
    <property type="term" value="C:cytoskeleton"/>
    <property type="evidence" value="ECO:0007669"/>
    <property type="project" value="EnsemblFungi"/>
</dbReference>
<dbReference type="GO" id="GO:0000278">
    <property type="term" value="P:mitotic cell cycle"/>
    <property type="evidence" value="ECO:0007669"/>
    <property type="project" value="EnsemblFungi"/>
</dbReference>
<proteinExistence type="predicted"/>
<dbReference type="GO" id="GO:0000139">
    <property type="term" value="C:Golgi membrane"/>
    <property type="evidence" value="ECO:0007669"/>
    <property type="project" value="TreeGrafter"/>
</dbReference>
<dbReference type="eggNOG" id="KOG0704">
    <property type="taxonomic scope" value="Eukaryota"/>
</dbReference>
<evidence type="ECO:0000313" key="9">
    <source>
        <dbReference type="Proteomes" id="UP000001745"/>
    </source>
</evidence>
<dbReference type="PROSITE" id="PS50115">
    <property type="entry name" value="ARFGAP"/>
    <property type="match status" value="1"/>
</dbReference>
<keyword evidence="4" id="KW-0862">Zinc</keyword>
<dbReference type="GO" id="GO:0030100">
    <property type="term" value="P:regulation of endocytosis"/>
    <property type="evidence" value="ECO:0007669"/>
    <property type="project" value="TreeGrafter"/>
</dbReference>
<evidence type="ECO:0000256" key="2">
    <source>
        <dbReference type="ARBA" id="ARBA00022723"/>
    </source>
</evidence>
<dbReference type="GO" id="GO:0007015">
    <property type="term" value="P:actin filament organization"/>
    <property type="evidence" value="ECO:0007669"/>
    <property type="project" value="EnsemblFungi"/>
</dbReference>
<evidence type="ECO:0000256" key="6">
    <source>
        <dbReference type="SAM" id="MobiDB-lite"/>
    </source>
</evidence>
<dbReference type="PANTHER" id="PTHR46395">
    <property type="entry name" value="ADP-RIBOSYLATION FACTOR GTPASE-ACTIVATING PROTEIN 1"/>
    <property type="match status" value="1"/>
</dbReference>
<keyword evidence="3 5" id="KW-0863">Zinc-finger</keyword>
<keyword evidence="1" id="KW-0343">GTPase activation</keyword>
<dbReference type="InterPro" id="IPR038508">
    <property type="entry name" value="ArfGAP_dom_sf"/>
</dbReference>
<evidence type="ECO:0000256" key="4">
    <source>
        <dbReference type="ARBA" id="ARBA00022833"/>
    </source>
</evidence>
<evidence type="ECO:0000256" key="5">
    <source>
        <dbReference type="PROSITE-ProRule" id="PRU00288"/>
    </source>
</evidence>
<dbReference type="Proteomes" id="UP000001745">
    <property type="component" value="Unassembled WGS sequence"/>
</dbReference>
<dbReference type="PhylomeDB" id="B8MR68"/>
<dbReference type="CDD" id="cd08830">
    <property type="entry name" value="ArfGap_ArfGap1"/>
    <property type="match status" value="1"/>
</dbReference>